<reference evidence="1 2" key="1">
    <citation type="submission" date="2016-03" db="EMBL/GenBank/DDBJ databases">
        <title>Choanephora cucurbitarum.</title>
        <authorList>
            <person name="Min B."/>
            <person name="Park H."/>
            <person name="Park J.-H."/>
            <person name="Shin H.-D."/>
            <person name="Choi I.-G."/>
        </authorList>
    </citation>
    <scope>NUCLEOTIDE SEQUENCE [LARGE SCALE GENOMIC DNA]</scope>
    <source>
        <strain evidence="1 2">KUS-F28377</strain>
    </source>
</reference>
<sequence>TKAQSLTADLRIEGERVSLEDNSRALFNKYPKGKQTKRALPSPVVYDIKGDLKSTTREKVALEREVERIVQLPKIKFSRKDIMKNNQSSTVIPLPKGLNAKQVTGHFNPLPDGNCEHRVTAYTVSEDKHIYGKVKNEMLTCLKKNEHLCHQVFDSSLLPTFIVLSDTYKDVYNKFNNDASNGTIDNWFQFT</sequence>
<dbReference type="EMBL" id="LUGH01001341">
    <property type="protein sequence ID" value="OBZ81229.1"/>
    <property type="molecule type" value="Genomic_DNA"/>
</dbReference>
<feature type="non-terminal residue" evidence="1">
    <location>
        <position position="1"/>
    </location>
</feature>
<accession>A0A1C7MXW6</accession>
<dbReference type="Proteomes" id="UP000093000">
    <property type="component" value="Unassembled WGS sequence"/>
</dbReference>
<evidence type="ECO:0000313" key="1">
    <source>
        <dbReference type="EMBL" id="OBZ81229.1"/>
    </source>
</evidence>
<dbReference type="OrthoDB" id="2288941at2759"/>
<comment type="caution">
    <text evidence="1">The sequence shown here is derived from an EMBL/GenBank/DDBJ whole genome shotgun (WGS) entry which is preliminary data.</text>
</comment>
<feature type="non-terminal residue" evidence="1">
    <location>
        <position position="191"/>
    </location>
</feature>
<proteinExistence type="predicted"/>
<organism evidence="1 2">
    <name type="scientific">Choanephora cucurbitarum</name>
    <dbReference type="NCBI Taxonomy" id="101091"/>
    <lineage>
        <taxon>Eukaryota</taxon>
        <taxon>Fungi</taxon>
        <taxon>Fungi incertae sedis</taxon>
        <taxon>Mucoromycota</taxon>
        <taxon>Mucoromycotina</taxon>
        <taxon>Mucoromycetes</taxon>
        <taxon>Mucorales</taxon>
        <taxon>Mucorineae</taxon>
        <taxon>Choanephoraceae</taxon>
        <taxon>Choanephoroideae</taxon>
        <taxon>Choanephora</taxon>
    </lineage>
</organism>
<name>A0A1C7MXW6_9FUNG</name>
<dbReference type="InParanoid" id="A0A1C7MXW6"/>
<gene>
    <name evidence="1" type="ORF">A0J61_10724</name>
</gene>
<keyword evidence="2" id="KW-1185">Reference proteome</keyword>
<dbReference type="AlphaFoldDB" id="A0A1C7MXW6"/>
<protein>
    <submittedName>
        <fullName evidence="1">Uncharacterized protein</fullName>
    </submittedName>
</protein>
<evidence type="ECO:0000313" key="2">
    <source>
        <dbReference type="Proteomes" id="UP000093000"/>
    </source>
</evidence>